<sequence>MSGQASSSTAAAPGAPHPRPQGRAPKEHTWDGSYGESGAWLHNVTGLPWAKGGRSAASMAQQRERKREDKRDRSGRPEASGAQKRKKGAVEAERRDRNRRLNVINQYRTAARKKKKIPLDSSQVARTREEKRLLGDNFVHEGQRVR</sequence>
<feature type="compositionally biased region" description="Basic and acidic residues" evidence="1">
    <location>
        <begin position="62"/>
        <end position="76"/>
    </location>
</feature>
<evidence type="ECO:0008006" key="4">
    <source>
        <dbReference type="Google" id="ProtNLM"/>
    </source>
</evidence>
<accession>A0A0D3KT68</accession>
<organism evidence="2 3">
    <name type="scientific">Emiliania huxleyi (strain CCMP1516)</name>
    <dbReference type="NCBI Taxonomy" id="280463"/>
    <lineage>
        <taxon>Eukaryota</taxon>
        <taxon>Haptista</taxon>
        <taxon>Haptophyta</taxon>
        <taxon>Prymnesiophyceae</taxon>
        <taxon>Isochrysidales</taxon>
        <taxon>Noelaerhabdaceae</taxon>
        <taxon>Emiliania</taxon>
    </lineage>
</organism>
<dbReference type="EnsemblProtists" id="EOD38953">
    <property type="protein sequence ID" value="EOD38953"/>
    <property type="gene ID" value="EMIHUDRAFT_260595"/>
</dbReference>
<dbReference type="AlphaFoldDB" id="A0A0D3KT68"/>
<reference evidence="2" key="2">
    <citation type="submission" date="2024-10" db="UniProtKB">
        <authorList>
            <consortium name="EnsemblProtists"/>
        </authorList>
    </citation>
    <scope>IDENTIFICATION</scope>
</reference>
<dbReference type="KEGG" id="ehx:EMIHUDRAFT_260595"/>
<proteinExistence type="predicted"/>
<dbReference type="Proteomes" id="UP000013827">
    <property type="component" value="Unassembled WGS sequence"/>
</dbReference>
<evidence type="ECO:0000256" key="1">
    <source>
        <dbReference type="SAM" id="MobiDB-lite"/>
    </source>
</evidence>
<feature type="region of interest" description="Disordered" evidence="1">
    <location>
        <begin position="1"/>
        <end position="124"/>
    </location>
</feature>
<protein>
    <recommendedName>
        <fullName evidence="4">BZIP domain-containing protein</fullName>
    </recommendedName>
</protein>
<dbReference type="PaxDb" id="2903-EOD38953"/>
<dbReference type="RefSeq" id="XP_005791382.1">
    <property type="nucleotide sequence ID" value="XM_005791325.1"/>
</dbReference>
<keyword evidence="3" id="KW-1185">Reference proteome</keyword>
<evidence type="ECO:0000313" key="3">
    <source>
        <dbReference type="Proteomes" id="UP000013827"/>
    </source>
</evidence>
<evidence type="ECO:0000313" key="2">
    <source>
        <dbReference type="EnsemblProtists" id="EOD38953"/>
    </source>
</evidence>
<dbReference type="HOGENOM" id="CLU_2021333_0_0_1"/>
<reference evidence="3" key="1">
    <citation type="journal article" date="2013" name="Nature">
        <title>Pan genome of the phytoplankton Emiliania underpins its global distribution.</title>
        <authorList>
            <person name="Read B.A."/>
            <person name="Kegel J."/>
            <person name="Klute M.J."/>
            <person name="Kuo A."/>
            <person name="Lefebvre S.C."/>
            <person name="Maumus F."/>
            <person name="Mayer C."/>
            <person name="Miller J."/>
            <person name="Monier A."/>
            <person name="Salamov A."/>
            <person name="Young J."/>
            <person name="Aguilar M."/>
            <person name="Claverie J.M."/>
            <person name="Frickenhaus S."/>
            <person name="Gonzalez K."/>
            <person name="Herman E.K."/>
            <person name="Lin Y.C."/>
            <person name="Napier J."/>
            <person name="Ogata H."/>
            <person name="Sarno A.F."/>
            <person name="Shmutz J."/>
            <person name="Schroeder D."/>
            <person name="de Vargas C."/>
            <person name="Verret F."/>
            <person name="von Dassow P."/>
            <person name="Valentin K."/>
            <person name="Van de Peer Y."/>
            <person name="Wheeler G."/>
            <person name="Dacks J.B."/>
            <person name="Delwiche C.F."/>
            <person name="Dyhrman S.T."/>
            <person name="Glockner G."/>
            <person name="John U."/>
            <person name="Richards T."/>
            <person name="Worden A.Z."/>
            <person name="Zhang X."/>
            <person name="Grigoriev I.V."/>
            <person name="Allen A.E."/>
            <person name="Bidle K."/>
            <person name="Borodovsky M."/>
            <person name="Bowler C."/>
            <person name="Brownlee C."/>
            <person name="Cock J.M."/>
            <person name="Elias M."/>
            <person name="Gladyshev V.N."/>
            <person name="Groth M."/>
            <person name="Guda C."/>
            <person name="Hadaegh A."/>
            <person name="Iglesias-Rodriguez M.D."/>
            <person name="Jenkins J."/>
            <person name="Jones B.M."/>
            <person name="Lawson T."/>
            <person name="Leese F."/>
            <person name="Lindquist E."/>
            <person name="Lobanov A."/>
            <person name="Lomsadze A."/>
            <person name="Malik S.B."/>
            <person name="Marsh M.E."/>
            <person name="Mackinder L."/>
            <person name="Mock T."/>
            <person name="Mueller-Roeber B."/>
            <person name="Pagarete A."/>
            <person name="Parker M."/>
            <person name="Probert I."/>
            <person name="Quesneville H."/>
            <person name="Raines C."/>
            <person name="Rensing S.A."/>
            <person name="Riano-Pachon D.M."/>
            <person name="Richier S."/>
            <person name="Rokitta S."/>
            <person name="Shiraiwa Y."/>
            <person name="Soanes D.M."/>
            <person name="van der Giezen M."/>
            <person name="Wahlund T.M."/>
            <person name="Williams B."/>
            <person name="Wilson W."/>
            <person name="Wolfe G."/>
            <person name="Wurch L.L."/>
        </authorList>
    </citation>
    <scope>NUCLEOTIDE SEQUENCE</scope>
</reference>
<dbReference type="GeneID" id="17284225"/>
<name>A0A0D3KT68_EMIH1</name>
<feature type="compositionally biased region" description="Low complexity" evidence="1">
    <location>
        <begin position="1"/>
        <end position="14"/>
    </location>
</feature>